<dbReference type="InterPro" id="IPR019794">
    <property type="entry name" value="Peroxidases_AS"/>
</dbReference>
<dbReference type="GO" id="GO:0046872">
    <property type="term" value="F:metal ion binding"/>
    <property type="evidence" value="ECO:0007669"/>
    <property type="project" value="UniProtKB-KW"/>
</dbReference>
<evidence type="ECO:0000256" key="7">
    <source>
        <dbReference type="ARBA" id="ARBA00023002"/>
    </source>
</evidence>
<evidence type="ECO:0000256" key="12">
    <source>
        <dbReference type="PIRSR" id="PIRSR600823-4"/>
    </source>
</evidence>
<reference evidence="18" key="1">
    <citation type="journal article" date="2014" name="Science">
        <title>Ancient hybridizations among the ancestral genomes of bread wheat.</title>
        <authorList>
            <consortium name="International Wheat Genome Sequencing Consortium,"/>
            <person name="Marcussen T."/>
            <person name="Sandve S.R."/>
            <person name="Heier L."/>
            <person name="Spannagl M."/>
            <person name="Pfeifer M."/>
            <person name="Jakobsen K.S."/>
            <person name="Wulff B.B."/>
            <person name="Steuernagel B."/>
            <person name="Mayer K.F."/>
            <person name="Olsen O.A."/>
        </authorList>
    </citation>
    <scope>NUCLEOTIDE SEQUENCE [LARGE SCALE GENOMIC DNA]</scope>
    <source>
        <strain evidence="18">cv. AL8/78</strain>
    </source>
</reference>
<dbReference type="InterPro" id="IPR010255">
    <property type="entry name" value="Haem_peroxidase_sf"/>
</dbReference>
<name>A0A453MTR7_AEGTS</name>
<protein>
    <recommendedName>
        <fullName evidence="16">Plant heme peroxidase family profile domain-containing protein</fullName>
    </recommendedName>
</protein>
<evidence type="ECO:0000256" key="9">
    <source>
        <dbReference type="ARBA" id="ARBA00023324"/>
    </source>
</evidence>
<keyword evidence="18" id="KW-1185">Reference proteome</keyword>
<reference evidence="17" key="5">
    <citation type="journal article" date="2021" name="G3 (Bethesda)">
        <title>Aegilops tauschii genome assembly Aet v5.0 features greater sequence contiguity and improved annotation.</title>
        <authorList>
            <person name="Wang L."/>
            <person name="Zhu T."/>
            <person name="Rodriguez J.C."/>
            <person name="Deal K.R."/>
            <person name="Dubcovsky J."/>
            <person name="McGuire P.E."/>
            <person name="Lux T."/>
            <person name="Spannagl M."/>
            <person name="Mayer K.F.X."/>
            <person name="Baldrich P."/>
            <person name="Meyers B.C."/>
            <person name="Huo N."/>
            <person name="Gu Y.Q."/>
            <person name="Zhou H."/>
            <person name="Devos K.M."/>
            <person name="Bennetzen J.L."/>
            <person name="Unver T."/>
            <person name="Budak H."/>
            <person name="Gulick P.J."/>
            <person name="Galiba G."/>
            <person name="Kalapos B."/>
            <person name="Nelson D.R."/>
            <person name="Li P."/>
            <person name="You F.M."/>
            <person name="Luo M.C."/>
            <person name="Dvorak J."/>
        </authorList>
    </citation>
    <scope>NUCLEOTIDE SEQUENCE [LARGE SCALE GENOMIC DNA]</scope>
    <source>
        <strain evidence="17">cv. AL8/78</strain>
    </source>
</reference>
<evidence type="ECO:0000256" key="13">
    <source>
        <dbReference type="PIRSR" id="PIRSR600823-5"/>
    </source>
</evidence>
<reference evidence="17" key="4">
    <citation type="submission" date="2019-03" db="UniProtKB">
        <authorList>
            <consortium name="EnsemblPlants"/>
        </authorList>
    </citation>
    <scope>IDENTIFICATION</scope>
</reference>
<dbReference type="Gene3D" id="1.10.520.10">
    <property type="match status" value="2"/>
</dbReference>
<evidence type="ECO:0000256" key="8">
    <source>
        <dbReference type="ARBA" id="ARBA00023004"/>
    </source>
</evidence>
<keyword evidence="5 11" id="KW-0479">Metal-binding</keyword>
<dbReference type="Pfam" id="PF00141">
    <property type="entry name" value="peroxidase"/>
    <property type="match status" value="2"/>
</dbReference>
<evidence type="ECO:0000256" key="5">
    <source>
        <dbReference type="ARBA" id="ARBA00022723"/>
    </source>
</evidence>
<evidence type="ECO:0000256" key="3">
    <source>
        <dbReference type="ARBA" id="ARBA00022559"/>
    </source>
</evidence>
<dbReference type="GO" id="GO:0020037">
    <property type="term" value="F:heme binding"/>
    <property type="evidence" value="ECO:0007669"/>
    <property type="project" value="InterPro"/>
</dbReference>
<dbReference type="Gene3D" id="1.10.420.10">
    <property type="entry name" value="Peroxidase, domain 2"/>
    <property type="match status" value="1"/>
</dbReference>
<organism evidence="17 18">
    <name type="scientific">Aegilops tauschii subsp. strangulata</name>
    <name type="common">Goatgrass</name>
    <dbReference type="NCBI Taxonomy" id="200361"/>
    <lineage>
        <taxon>Eukaryota</taxon>
        <taxon>Viridiplantae</taxon>
        <taxon>Streptophyta</taxon>
        <taxon>Embryophyta</taxon>
        <taxon>Tracheophyta</taxon>
        <taxon>Spermatophyta</taxon>
        <taxon>Magnoliopsida</taxon>
        <taxon>Liliopsida</taxon>
        <taxon>Poales</taxon>
        <taxon>Poaceae</taxon>
        <taxon>BOP clade</taxon>
        <taxon>Pooideae</taxon>
        <taxon>Triticodae</taxon>
        <taxon>Triticeae</taxon>
        <taxon>Triticinae</taxon>
        <taxon>Aegilops</taxon>
    </lineage>
</organism>
<keyword evidence="4" id="KW-0349">Heme</keyword>
<reference evidence="18" key="2">
    <citation type="journal article" date="2017" name="Nat. Plants">
        <title>The Aegilops tauschii genome reveals multiple impacts of transposons.</title>
        <authorList>
            <person name="Zhao G."/>
            <person name="Zou C."/>
            <person name="Li K."/>
            <person name="Wang K."/>
            <person name="Li T."/>
            <person name="Gao L."/>
            <person name="Zhang X."/>
            <person name="Wang H."/>
            <person name="Yang Z."/>
            <person name="Liu X."/>
            <person name="Jiang W."/>
            <person name="Mao L."/>
            <person name="Kong X."/>
            <person name="Jiao Y."/>
            <person name="Jia J."/>
        </authorList>
    </citation>
    <scope>NUCLEOTIDE SEQUENCE [LARGE SCALE GENOMIC DNA]</scope>
    <source>
        <strain evidence="18">cv. AL8/78</strain>
    </source>
</reference>
<dbReference type="Proteomes" id="UP000015105">
    <property type="component" value="Chromosome 6D"/>
</dbReference>
<feature type="binding site" evidence="11">
    <location>
        <position position="187"/>
    </location>
    <ligand>
        <name>Ca(2+)</name>
        <dbReference type="ChEBI" id="CHEBI:29108"/>
        <label>1</label>
    </ligand>
</feature>
<dbReference type="Gramene" id="AET6Gv20070400.4">
    <property type="protein sequence ID" value="AET6Gv20070400.4"/>
    <property type="gene ID" value="AET6Gv20070400"/>
</dbReference>
<evidence type="ECO:0000256" key="11">
    <source>
        <dbReference type="PIRSR" id="PIRSR600823-3"/>
    </source>
</evidence>
<keyword evidence="13" id="KW-1015">Disulfide bond</keyword>
<comment type="catalytic activity">
    <reaction evidence="1">
        <text>2 a phenolic donor + H2O2 = 2 a phenolic radical donor + 2 H2O</text>
        <dbReference type="Rhea" id="RHEA:56136"/>
        <dbReference type="ChEBI" id="CHEBI:15377"/>
        <dbReference type="ChEBI" id="CHEBI:16240"/>
        <dbReference type="ChEBI" id="CHEBI:139520"/>
        <dbReference type="ChEBI" id="CHEBI:139521"/>
        <dbReference type="EC" id="1.11.1.7"/>
    </reaction>
</comment>
<sequence>MAELRRLLAEAGGLPDDPGRQGCRGQRPSVPLQGVLPRHNRPRRKRVRLQSGGPNYTVELGRYDGKISTRNSVMLPHVDDNLDSLNAFFYTLGLSQIDMIALSVLTKAVQGVDPSMHSMAKLAAAVVVQVAVISPFAAAQLRADYYAGVCPSLEAIVRSSVKQSMVKSPISAPATLRLFFHDCAATGCDASVMIISSTGDDENANDYTLKLEGFQTILDAKAAVDSDPQCRYKVSCADIIALATRESVSQVWHGV</sequence>
<feature type="domain" description="Plant heme peroxidase family profile" evidence="16">
    <location>
        <begin position="140"/>
        <end position="255"/>
    </location>
</feature>
<comment type="cofactor">
    <cofactor evidence="2">
        <name>heme b</name>
        <dbReference type="ChEBI" id="CHEBI:60344"/>
    </cofactor>
</comment>
<evidence type="ECO:0000313" key="17">
    <source>
        <dbReference type="EnsemblPlants" id="AET6Gv20070400.4"/>
    </source>
</evidence>
<feature type="binding site" evidence="11">
    <location>
        <position position="191"/>
    </location>
    <ligand>
        <name>Ca(2+)</name>
        <dbReference type="ChEBI" id="CHEBI:29108"/>
        <label>1</label>
    </ligand>
</feature>
<dbReference type="SUPFAM" id="SSF48113">
    <property type="entry name" value="Heme-dependent peroxidases"/>
    <property type="match status" value="2"/>
</dbReference>
<comment type="similarity">
    <text evidence="14">Belongs to the peroxidase family.</text>
</comment>
<dbReference type="GO" id="GO:0006979">
    <property type="term" value="P:response to oxidative stress"/>
    <property type="evidence" value="ECO:0007669"/>
    <property type="project" value="InterPro"/>
</dbReference>
<evidence type="ECO:0000259" key="16">
    <source>
        <dbReference type="PROSITE" id="PS50873"/>
    </source>
</evidence>
<reference evidence="17" key="3">
    <citation type="journal article" date="2017" name="Nature">
        <title>Genome sequence of the progenitor of the wheat D genome Aegilops tauschii.</title>
        <authorList>
            <person name="Luo M.C."/>
            <person name="Gu Y.Q."/>
            <person name="Puiu D."/>
            <person name="Wang H."/>
            <person name="Twardziok S.O."/>
            <person name="Deal K.R."/>
            <person name="Huo N."/>
            <person name="Zhu T."/>
            <person name="Wang L."/>
            <person name="Wang Y."/>
            <person name="McGuire P.E."/>
            <person name="Liu S."/>
            <person name="Long H."/>
            <person name="Ramasamy R.K."/>
            <person name="Rodriguez J.C."/>
            <person name="Van S.L."/>
            <person name="Yuan L."/>
            <person name="Wang Z."/>
            <person name="Xia Z."/>
            <person name="Xiao L."/>
            <person name="Anderson O.D."/>
            <person name="Ouyang S."/>
            <person name="Liang Y."/>
            <person name="Zimin A.V."/>
            <person name="Pertea G."/>
            <person name="Qi P."/>
            <person name="Bennetzen J.L."/>
            <person name="Dai X."/>
            <person name="Dawson M.W."/>
            <person name="Muller H.G."/>
            <person name="Kugler K."/>
            <person name="Rivarola-Duarte L."/>
            <person name="Spannagl M."/>
            <person name="Mayer K.F.X."/>
            <person name="Lu F.H."/>
            <person name="Bevan M.W."/>
            <person name="Leroy P."/>
            <person name="Li P."/>
            <person name="You F.M."/>
            <person name="Sun Q."/>
            <person name="Liu Z."/>
            <person name="Lyons E."/>
            <person name="Wicker T."/>
            <person name="Salzberg S.L."/>
            <person name="Devos K.M."/>
            <person name="Dvorak J."/>
        </authorList>
    </citation>
    <scope>NUCLEOTIDE SEQUENCE [LARGE SCALE GENOMIC DNA]</scope>
    <source>
        <strain evidence="17">cv. AL8/78</strain>
    </source>
</reference>
<feature type="region of interest" description="Disordered" evidence="15">
    <location>
        <begin position="9"/>
        <end position="54"/>
    </location>
</feature>
<dbReference type="PANTHER" id="PTHR31517">
    <property type="match status" value="1"/>
</dbReference>
<keyword evidence="7" id="KW-0560">Oxidoreductase</keyword>
<feature type="disulfide bond" evidence="13">
    <location>
        <begin position="150"/>
        <end position="230"/>
    </location>
</feature>
<evidence type="ECO:0000256" key="10">
    <source>
        <dbReference type="PIRSR" id="PIRSR600823-1"/>
    </source>
</evidence>
<dbReference type="PROSITE" id="PS00436">
    <property type="entry name" value="PEROXIDASE_2"/>
    <property type="match status" value="1"/>
</dbReference>
<dbReference type="PRINTS" id="PR00461">
    <property type="entry name" value="PLPEROXIDASE"/>
</dbReference>
<keyword evidence="8" id="KW-0408">Iron</keyword>
<feature type="active site" description="Proton acceptor" evidence="10">
    <location>
        <position position="181"/>
    </location>
</feature>
<feature type="domain" description="Plant heme peroxidase family profile" evidence="16">
    <location>
        <begin position="44"/>
        <end position="119"/>
    </location>
</feature>
<evidence type="ECO:0000313" key="18">
    <source>
        <dbReference type="Proteomes" id="UP000015105"/>
    </source>
</evidence>
<keyword evidence="3" id="KW-0575">Peroxidase</keyword>
<evidence type="ECO:0000256" key="15">
    <source>
        <dbReference type="SAM" id="MobiDB-lite"/>
    </source>
</evidence>
<feature type="site" description="Transition state stabilizer" evidence="12">
    <location>
        <position position="177"/>
    </location>
</feature>
<evidence type="ECO:0000256" key="6">
    <source>
        <dbReference type="ARBA" id="ARBA00022837"/>
    </source>
</evidence>
<dbReference type="PRINTS" id="PR00458">
    <property type="entry name" value="PEROXIDASE"/>
</dbReference>
<dbReference type="PANTHER" id="PTHR31517:SF40">
    <property type="entry name" value="PEROXIDASE"/>
    <property type="match status" value="1"/>
</dbReference>
<keyword evidence="6 11" id="KW-0106">Calcium</keyword>
<feature type="disulfide bond" evidence="13">
    <location>
        <begin position="183"/>
        <end position="188"/>
    </location>
</feature>
<proteinExistence type="inferred from homology"/>
<evidence type="ECO:0000256" key="4">
    <source>
        <dbReference type="ARBA" id="ARBA00022617"/>
    </source>
</evidence>
<dbReference type="InterPro" id="IPR000823">
    <property type="entry name" value="Peroxidase_pln"/>
</dbReference>
<evidence type="ECO:0000256" key="1">
    <source>
        <dbReference type="ARBA" id="ARBA00000189"/>
    </source>
</evidence>
<dbReference type="GO" id="GO:0042744">
    <property type="term" value="P:hydrogen peroxide catabolic process"/>
    <property type="evidence" value="ECO:0007669"/>
    <property type="project" value="UniProtKB-KW"/>
</dbReference>
<feature type="compositionally biased region" description="Basic residues" evidence="15">
    <location>
        <begin position="38"/>
        <end position="48"/>
    </location>
</feature>
<evidence type="ECO:0000256" key="2">
    <source>
        <dbReference type="ARBA" id="ARBA00001970"/>
    </source>
</evidence>
<evidence type="ECO:0000256" key="14">
    <source>
        <dbReference type="RuleBase" id="RU004241"/>
    </source>
</evidence>
<dbReference type="GO" id="GO:0140825">
    <property type="term" value="F:lactoperoxidase activity"/>
    <property type="evidence" value="ECO:0007669"/>
    <property type="project" value="UniProtKB-EC"/>
</dbReference>
<feature type="binding site" evidence="11">
    <location>
        <position position="189"/>
    </location>
    <ligand>
        <name>Ca(2+)</name>
        <dbReference type="ChEBI" id="CHEBI:29108"/>
        <label>1</label>
    </ligand>
</feature>
<feature type="binding site" evidence="11">
    <location>
        <position position="182"/>
    </location>
    <ligand>
        <name>Ca(2+)</name>
        <dbReference type="ChEBI" id="CHEBI:29108"/>
        <label>1</label>
    </ligand>
</feature>
<dbReference type="PROSITE" id="PS50873">
    <property type="entry name" value="PEROXIDASE_4"/>
    <property type="match status" value="2"/>
</dbReference>
<accession>A0A453MTR7</accession>
<dbReference type="AlphaFoldDB" id="A0A453MTR7"/>
<comment type="cofactor">
    <cofactor evidence="11">
        <name>Ca(2+)</name>
        <dbReference type="ChEBI" id="CHEBI:29108"/>
    </cofactor>
    <text evidence="11">Binds 2 calcium ions per subunit.</text>
</comment>
<dbReference type="EnsemblPlants" id="AET6Gv20070400.4">
    <property type="protein sequence ID" value="AET6Gv20070400.4"/>
    <property type="gene ID" value="AET6Gv20070400"/>
</dbReference>
<dbReference type="InterPro" id="IPR002016">
    <property type="entry name" value="Haem_peroxidase"/>
</dbReference>
<keyword evidence="9" id="KW-0376">Hydrogen peroxide</keyword>